<dbReference type="PANTHER" id="PTHR43427">
    <property type="entry name" value="CHLORIDE CHANNEL PROTEIN CLC-E"/>
    <property type="match status" value="1"/>
</dbReference>
<dbReference type="SUPFAM" id="SSF81340">
    <property type="entry name" value="Clc chloride channel"/>
    <property type="match status" value="1"/>
</dbReference>
<feature type="transmembrane region" description="Helical" evidence="5">
    <location>
        <begin position="94"/>
        <end position="114"/>
    </location>
</feature>
<feature type="transmembrane region" description="Helical" evidence="5">
    <location>
        <begin position="396"/>
        <end position="417"/>
    </location>
</feature>
<dbReference type="GO" id="GO:0015108">
    <property type="term" value="F:chloride transmembrane transporter activity"/>
    <property type="evidence" value="ECO:0007669"/>
    <property type="project" value="InterPro"/>
</dbReference>
<evidence type="ECO:0000256" key="2">
    <source>
        <dbReference type="ARBA" id="ARBA00022692"/>
    </source>
</evidence>
<reference evidence="6 7" key="1">
    <citation type="submission" date="2018-06" db="EMBL/GenBank/DDBJ databases">
        <title>Genomic Encyclopedia of Archaeal and Bacterial Type Strains, Phase II (KMG-II): from individual species to whole genera.</title>
        <authorList>
            <person name="Goeker M."/>
        </authorList>
    </citation>
    <scope>NUCLEOTIDE SEQUENCE [LARGE SCALE GENOMIC DNA]</scope>
    <source>
        <strain evidence="6 7">DSM 6779</strain>
    </source>
</reference>
<comment type="subcellular location">
    <subcellularLocation>
        <location evidence="1">Membrane</location>
        <topology evidence="1">Multi-pass membrane protein</topology>
    </subcellularLocation>
</comment>
<keyword evidence="3 5" id="KW-1133">Transmembrane helix</keyword>
<feature type="transmembrane region" description="Helical" evidence="5">
    <location>
        <begin position="349"/>
        <end position="376"/>
    </location>
</feature>
<feature type="transmembrane region" description="Helical" evidence="5">
    <location>
        <begin position="268"/>
        <end position="286"/>
    </location>
</feature>
<dbReference type="OrthoDB" id="9767361at2"/>
<evidence type="ECO:0000256" key="4">
    <source>
        <dbReference type="ARBA" id="ARBA00023136"/>
    </source>
</evidence>
<dbReference type="CDD" id="cd03682">
    <property type="entry name" value="ClC_sycA_like"/>
    <property type="match status" value="1"/>
</dbReference>
<dbReference type="PANTHER" id="PTHR43427:SF12">
    <property type="entry name" value="CHLORIDE TRANSPORTER"/>
    <property type="match status" value="1"/>
</dbReference>
<dbReference type="EMBL" id="QKZK01000029">
    <property type="protein sequence ID" value="PZX12860.1"/>
    <property type="molecule type" value="Genomic_DNA"/>
</dbReference>
<evidence type="ECO:0000256" key="3">
    <source>
        <dbReference type="ARBA" id="ARBA00022989"/>
    </source>
</evidence>
<dbReference type="InterPro" id="IPR014743">
    <property type="entry name" value="Cl-channel_core"/>
</dbReference>
<feature type="transmembrane region" description="Helical" evidence="5">
    <location>
        <begin position="148"/>
        <end position="173"/>
    </location>
</feature>
<evidence type="ECO:0000256" key="5">
    <source>
        <dbReference type="SAM" id="Phobius"/>
    </source>
</evidence>
<feature type="transmembrane region" description="Helical" evidence="5">
    <location>
        <begin position="235"/>
        <end position="256"/>
    </location>
</feature>
<dbReference type="Pfam" id="PF00654">
    <property type="entry name" value="Voltage_CLC"/>
    <property type="match status" value="1"/>
</dbReference>
<dbReference type="Proteomes" id="UP000249239">
    <property type="component" value="Unassembled WGS sequence"/>
</dbReference>
<accession>A0A2W7MYF4</accession>
<feature type="transmembrane region" description="Helical" evidence="5">
    <location>
        <begin position="55"/>
        <end position="73"/>
    </location>
</feature>
<gene>
    <name evidence="6" type="ORF">LX69_02815</name>
</gene>
<dbReference type="Gene3D" id="1.10.3080.10">
    <property type="entry name" value="Clc chloride channel"/>
    <property type="match status" value="1"/>
</dbReference>
<dbReference type="GO" id="GO:0016020">
    <property type="term" value="C:membrane"/>
    <property type="evidence" value="ECO:0007669"/>
    <property type="project" value="UniProtKB-SubCell"/>
</dbReference>
<evidence type="ECO:0000313" key="7">
    <source>
        <dbReference type="Proteomes" id="UP000249239"/>
    </source>
</evidence>
<keyword evidence="7" id="KW-1185">Reference proteome</keyword>
<evidence type="ECO:0000313" key="6">
    <source>
        <dbReference type="EMBL" id="PZX12860.1"/>
    </source>
</evidence>
<organism evidence="6 7">
    <name type="scientific">Breznakibacter xylanolyticus</name>
    <dbReference type="NCBI Taxonomy" id="990"/>
    <lineage>
        <taxon>Bacteria</taxon>
        <taxon>Pseudomonadati</taxon>
        <taxon>Bacteroidota</taxon>
        <taxon>Bacteroidia</taxon>
        <taxon>Marinilabiliales</taxon>
        <taxon>Marinilabiliaceae</taxon>
        <taxon>Breznakibacter</taxon>
    </lineage>
</organism>
<dbReference type="PRINTS" id="PR00762">
    <property type="entry name" value="CLCHANNEL"/>
</dbReference>
<dbReference type="AlphaFoldDB" id="A0A2W7MYF4"/>
<evidence type="ECO:0000256" key="1">
    <source>
        <dbReference type="ARBA" id="ARBA00004141"/>
    </source>
</evidence>
<keyword evidence="2 5" id="KW-0812">Transmembrane</keyword>
<sequence>MTPISKPAIEQLAFFKYLGKWILLTLPLAIVAGSMVALFLWLLDEATRLRWEHPWLLYLLPVAGVAIVALYRFRGKNAEAGNNLVMDEIHQQGGGIPARMAPFVLITTVVTHLFGGSAGREGTAVQIGGSVAQQVGKWLRLKRDDVRILLMTGVAAGFGAVFGTPVAGTVFALEVLTIGRIKYDALIPCLMAAIMADVVCSLYGIGHTHYHIDFHTLPTGGWMHFKLDPMLLGKVLMAALLFGLAGTLFAELTAGIKTLSGKLIRHKLLIPAVGGCLIIALTWALGTNDYLGLGVTSQHPDGVSIVNAFREGGAQPMSWFWKLLFTAITLGMGFKGGEVTPLFFIGATLGNAIAMVTGAPVDLFAALGFIAVFAAATNTPLACTIMGVELFGGEHILYFALACFVAYLFSGHSGIYASQRISLSKQGEPVSDTTSTIDTLRTQKKQLRWFKKSQKGHPGTRV</sequence>
<feature type="transmembrane region" description="Helical" evidence="5">
    <location>
        <begin position="319"/>
        <end position="337"/>
    </location>
</feature>
<comment type="caution">
    <text evidence="6">The sequence shown here is derived from an EMBL/GenBank/DDBJ whole genome shotgun (WGS) entry which is preliminary data.</text>
</comment>
<dbReference type="InterPro" id="IPR050368">
    <property type="entry name" value="ClC-type_chloride_channel"/>
</dbReference>
<keyword evidence="4 5" id="KW-0472">Membrane</keyword>
<feature type="transmembrane region" description="Helical" evidence="5">
    <location>
        <begin position="185"/>
        <end position="205"/>
    </location>
</feature>
<proteinExistence type="predicted"/>
<name>A0A2W7MYF4_9BACT</name>
<dbReference type="RefSeq" id="WP_111446639.1">
    <property type="nucleotide sequence ID" value="NZ_QKZK01000029.1"/>
</dbReference>
<feature type="transmembrane region" description="Helical" evidence="5">
    <location>
        <begin position="21"/>
        <end position="43"/>
    </location>
</feature>
<protein>
    <submittedName>
        <fullName evidence="6">H+/Cl-antiporter ClcA</fullName>
    </submittedName>
</protein>
<dbReference type="InterPro" id="IPR001807">
    <property type="entry name" value="ClC"/>
</dbReference>